<feature type="domain" description="VOC" evidence="4">
    <location>
        <begin position="2"/>
        <end position="114"/>
    </location>
</feature>
<dbReference type="PANTHER" id="PTHR24171">
    <property type="entry name" value="ANKYRIN REPEAT DOMAIN-CONTAINING PROTEIN 39-RELATED"/>
    <property type="match status" value="1"/>
</dbReference>
<dbReference type="InterPro" id="IPR036770">
    <property type="entry name" value="Ankyrin_rpt-contain_sf"/>
</dbReference>
<accession>A0ABZ0IJM6</accession>
<dbReference type="RefSeq" id="WP_317487520.1">
    <property type="nucleotide sequence ID" value="NZ_CP136051.1"/>
</dbReference>
<dbReference type="Gene3D" id="1.25.40.20">
    <property type="entry name" value="Ankyrin repeat-containing domain"/>
    <property type="match status" value="2"/>
</dbReference>
<evidence type="ECO:0000259" key="4">
    <source>
        <dbReference type="PROSITE" id="PS51819"/>
    </source>
</evidence>
<dbReference type="Gene3D" id="3.10.180.10">
    <property type="entry name" value="2,3-Dihydroxybiphenyl 1,2-Dioxygenase, domain 1"/>
    <property type="match status" value="1"/>
</dbReference>
<dbReference type="Pfam" id="PF00903">
    <property type="entry name" value="Glyoxalase"/>
    <property type="match status" value="1"/>
</dbReference>
<protein>
    <submittedName>
        <fullName evidence="5">Ankyrin repeat domain-containing protein</fullName>
    </submittedName>
</protein>
<feature type="repeat" description="ANK" evidence="3">
    <location>
        <begin position="296"/>
        <end position="329"/>
    </location>
</feature>
<dbReference type="PROSITE" id="PS50088">
    <property type="entry name" value="ANK_REPEAT"/>
    <property type="match status" value="2"/>
</dbReference>
<evidence type="ECO:0000256" key="3">
    <source>
        <dbReference type="PROSITE-ProRule" id="PRU00023"/>
    </source>
</evidence>
<dbReference type="SUPFAM" id="SSF48403">
    <property type="entry name" value="Ankyrin repeat"/>
    <property type="match status" value="1"/>
</dbReference>
<evidence type="ECO:0000256" key="2">
    <source>
        <dbReference type="ARBA" id="ARBA00023043"/>
    </source>
</evidence>
<proteinExistence type="predicted"/>
<dbReference type="PROSITE" id="PS51819">
    <property type="entry name" value="VOC"/>
    <property type="match status" value="1"/>
</dbReference>
<organism evidence="5 6">
    <name type="scientific">Imperialibacter roseus</name>
    <dbReference type="NCBI Taxonomy" id="1324217"/>
    <lineage>
        <taxon>Bacteria</taxon>
        <taxon>Pseudomonadati</taxon>
        <taxon>Bacteroidota</taxon>
        <taxon>Cytophagia</taxon>
        <taxon>Cytophagales</taxon>
        <taxon>Flammeovirgaceae</taxon>
        <taxon>Imperialibacter</taxon>
    </lineage>
</organism>
<dbReference type="InterPro" id="IPR002110">
    <property type="entry name" value="Ankyrin_rpt"/>
</dbReference>
<gene>
    <name evidence="5" type="ORF">RT717_16685</name>
</gene>
<sequence length="356" mass="40251">MKIDSIVPILYATDVAESIRYFTEKLGFGDNWEWDSPPTFGGVNHGKTQIFFCKDGQGNKDTWMSIFIHDVDAYYESIKSKGAVILSPPQTMEWGVREMLVEAPDGHKLRFGTGTSELVMPNNQFIHAIRALDVEAVKQLIEKEPEWLTWQEKDGRNGLHFLSSLYVSDRPGKDEASLQLMKLLVSKGMDIHSICYIPEKDSAFPGTPLWFAYAKGKNKKLYTRLLEKGANPDNCMFAIAWQNDAEAAALFKKYGAALTDKEGKHTPFVAAVMWKKLAVAKWFLENGADVNTTDEHGNTALFYAVKKRYPQKFVETLLKYGADAHIENNEGLSAFKLAEEEKIMKLLKLFKTYPKG</sequence>
<dbReference type="InterPro" id="IPR029068">
    <property type="entry name" value="Glyas_Bleomycin-R_OHBP_Dase"/>
</dbReference>
<keyword evidence="2 3" id="KW-0040">ANK repeat</keyword>
<dbReference type="SUPFAM" id="SSF54593">
    <property type="entry name" value="Glyoxalase/Bleomycin resistance protein/Dihydroxybiphenyl dioxygenase"/>
    <property type="match status" value="1"/>
</dbReference>
<dbReference type="Pfam" id="PF12796">
    <property type="entry name" value="Ank_2"/>
    <property type="match status" value="1"/>
</dbReference>
<evidence type="ECO:0000313" key="5">
    <source>
        <dbReference type="EMBL" id="WOK04719.1"/>
    </source>
</evidence>
<dbReference type="SMART" id="SM00248">
    <property type="entry name" value="ANK"/>
    <property type="match status" value="4"/>
</dbReference>
<dbReference type="InterPro" id="IPR037523">
    <property type="entry name" value="VOC_core"/>
</dbReference>
<keyword evidence="1" id="KW-0677">Repeat</keyword>
<dbReference type="InterPro" id="IPR004360">
    <property type="entry name" value="Glyas_Fos-R_dOase_dom"/>
</dbReference>
<dbReference type="PROSITE" id="PS50297">
    <property type="entry name" value="ANK_REP_REGION"/>
    <property type="match status" value="1"/>
</dbReference>
<evidence type="ECO:0000256" key="1">
    <source>
        <dbReference type="ARBA" id="ARBA00022737"/>
    </source>
</evidence>
<reference evidence="5 6" key="1">
    <citation type="journal article" date="2023" name="Microbiol. Resour. Announc.">
        <title>Complete Genome Sequence of Imperialibacter roseus strain P4T.</title>
        <authorList>
            <person name="Tizabi D.R."/>
            <person name="Bachvaroff T."/>
            <person name="Hill R.T."/>
        </authorList>
    </citation>
    <scope>NUCLEOTIDE SEQUENCE [LARGE SCALE GENOMIC DNA]</scope>
    <source>
        <strain evidence="5 6">P4T</strain>
    </source>
</reference>
<feature type="repeat" description="ANK" evidence="3">
    <location>
        <begin position="263"/>
        <end position="295"/>
    </location>
</feature>
<evidence type="ECO:0000313" key="6">
    <source>
        <dbReference type="Proteomes" id="UP001302349"/>
    </source>
</evidence>
<dbReference type="Proteomes" id="UP001302349">
    <property type="component" value="Chromosome"/>
</dbReference>
<dbReference type="EMBL" id="CP136051">
    <property type="protein sequence ID" value="WOK04719.1"/>
    <property type="molecule type" value="Genomic_DNA"/>
</dbReference>
<name>A0ABZ0IJM6_9BACT</name>
<keyword evidence="6" id="KW-1185">Reference proteome</keyword>